<dbReference type="Pfam" id="PF18352">
    <property type="entry name" value="Gp138_N"/>
    <property type="match status" value="1"/>
</dbReference>
<name>A0ABV6SKZ2_AZOPA</name>
<dbReference type="EMBL" id="JBHLSS010000034">
    <property type="protein sequence ID" value="MFC0709005.1"/>
    <property type="molecule type" value="Genomic_DNA"/>
</dbReference>
<dbReference type="Pfam" id="PF18946">
    <property type="entry name" value="Apex"/>
    <property type="match status" value="1"/>
</dbReference>
<comment type="caution">
    <text evidence="2">The sequence shown here is derived from an EMBL/GenBank/DDBJ whole genome shotgun (WGS) entry which is preliminary data.</text>
</comment>
<dbReference type="InterPro" id="IPR041599">
    <property type="entry name" value="Gp138_N"/>
</dbReference>
<sequence length="216" mass="22981">MTLQAPNQDQSHDGSLAGITGDVLARWLRDKVDDMLPARVVSYDDATNRATVQPMVMVGMTDGSALARPNVASVPVFRYGGGGFFIRFPLRPGDLGWIKANDRDVSLYLQAQQQTRPNTRRSHSFSDGIFFPDTLRQWAIAGGDADALVIQSLDGQTVVALRQDALHLRQGTSQIAVTASAVDITAPLLRHNGVNIGATHVHGGVTAGGANTGVPA</sequence>
<dbReference type="Gene3D" id="2.40.50.230">
    <property type="entry name" value="Gp5 N-terminal domain"/>
    <property type="match status" value="1"/>
</dbReference>
<dbReference type="InterPro" id="IPR037026">
    <property type="entry name" value="Vgr_OB-fold_dom_sf"/>
</dbReference>
<reference evidence="2 3" key="1">
    <citation type="submission" date="2024-09" db="EMBL/GenBank/DDBJ databases">
        <authorList>
            <person name="Sun Q."/>
            <person name="Mori K."/>
        </authorList>
    </citation>
    <scope>NUCLEOTIDE SEQUENCE [LARGE SCALE GENOMIC DNA]</scope>
    <source>
        <strain evidence="2 3">NCAIM B.01794</strain>
    </source>
</reference>
<proteinExistence type="predicted"/>
<keyword evidence="3" id="KW-1185">Reference proteome</keyword>
<accession>A0ABV6SKZ2</accession>
<feature type="domain" description="Phage protein Gp138 N-terminal" evidence="1">
    <location>
        <begin position="36"/>
        <end position="132"/>
    </location>
</feature>
<protein>
    <submittedName>
        <fullName evidence="2">Gp138 family membrane-puncturing spike protein</fullName>
    </submittedName>
</protein>
<evidence type="ECO:0000259" key="1">
    <source>
        <dbReference type="Pfam" id="PF18352"/>
    </source>
</evidence>
<gene>
    <name evidence="2" type="ORF">ACFFGX_05150</name>
</gene>
<dbReference type="Proteomes" id="UP001589891">
    <property type="component" value="Unassembled WGS sequence"/>
</dbReference>
<organism evidence="2 3">
    <name type="scientific">Azorhizophilus paspali</name>
    <name type="common">Azotobacter paspali</name>
    <dbReference type="NCBI Taxonomy" id="69963"/>
    <lineage>
        <taxon>Bacteria</taxon>
        <taxon>Pseudomonadati</taxon>
        <taxon>Pseudomonadota</taxon>
        <taxon>Gammaproteobacteria</taxon>
        <taxon>Pseudomonadales</taxon>
        <taxon>Pseudomonadaceae</taxon>
        <taxon>Azorhizophilus</taxon>
    </lineage>
</organism>
<evidence type="ECO:0000313" key="2">
    <source>
        <dbReference type="EMBL" id="MFC0709005.1"/>
    </source>
</evidence>
<evidence type="ECO:0000313" key="3">
    <source>
        <dbReference type="Proteomes" id="UP001589891"/>
    </source>
</evidence>
<dbReference type="InterPro" id="IPR044033">
    <property type="entry name" value="GpV-like_apex"/>
</dbReference>
<dbReference type="RefSeq" id="WP_376943500.1">
    <property type="nucleotide sequence ID" value="NZ_CP171449.1"/>
</dbReference>